<evidence type="ECO:0000313" key="3">
    <source>
        <dbReference type="WBParaSite" id="TCLT_0000235201-mRNA-1"/>
    </source>
</evidence>
<keyword evidence="2" id="KW-1185">Reference proteome</keyword>
<gene>
    <name evidence="1" type="ORF">TCLT_LOCUS2353</name>
</gene>
<dbReference type="WBParaSite" id="TCLT_0000235201-mRNA-1">
    <property type="protein sequence ID" value="TCLT_0000235201-mRNA-1"/>
    <property type="gene ID" value="TCLT_0000235201"/>
</dbReference>
<evidence type="ECO:0000313" key="1">
    <source>
        <dbReference type="EMBL" id="VDM98263.1"/>
    </source>
</evidence>
<organism evidence="3">
    <name type="scientific">Thelazia callipaeda</name>
    <name type="common">Oriental eyeworm</name>
    <name type="synonym">Parasitic nematode</name>
    <dbReference type="NCBI Taxonomy" id="103827"/>
    <lineage>
        <taxon>Eukaryota</taxon>
        <taxon>Metazoa</taxon>
        <taxon>Ecdysozoa</taxon>
        <taxon>Nematoda</taxon>
        <taxon>Chromadorea</taxon>
        <taxon>Rhabditida</taxon>
        <taxon>Spirurina</taxon>
        <taxon>Spiruromorpha</taxon>
        <taxon>Thelazioidea</taxon>
        <taxon>Thelaziidae</taxon>
        <taxon>Thelazia</taxon>
    </lineage>
</organism>
<proteinExistence type="predicted"/>
<protein>
    <submittedName>
        <fullName evidence="1 3">Uncharacterized protein</fullName>
    </submittedName>
</protein>
<dbReference type="Proteomes" id="UP000276776">
    <property type="component" value="Unassembled WGS sequence"/>
</dbReference>
<evidence type="ECO:0000313" key="2">
    <source>
        <dbReference type="Proteomes" id="UP000276776"/>
    </source>
</evidence>
<reference evidence="1 2" key="2">
    <citation type="submission" date="2018-11" db="EMBL/GenBank/DDBJ databases">
        <authorList>
            <consortium name="Pathogen Informatics"/>
        </authorList>
    </citation>
    <scope>NUCLEOTIDE SEQUENCE [LARGE SCALE GENOMIC DNA]</scope>
</reference>
<dbReference type="EMBL" id="UYYF01000464">
    <property type="protein sequence ID" value="VDM98263.1"/>
    <property type="molecule type" value="Genomic_DNA"/>
</dbReference>
<accession>A0A0N5CQ52</accession>
<sequence length="71" mass="8371">MLMLAVPRNDAGKWAVDKICCLFDNIGSRNFSHIENFKLKENFYLLNCVIVFEPAQKIPIKTKFLLLRFFF</sequence>
<reference evidence="3" key="1">
    <citation type="submission" date="2017-02" db="UniProtKB">
        <authorList>
            <consortium name="WormBaseParasite"/>
        </authorList>
    </citation>
    <scope>IDENTIFICATION</scope>
</reference>
<dbReference type="AlphaFoldDB" id="A0A0N5CQ52"/>
<name>A0A0N5CQ52_THECL</name>